<organism evidence="1 2">
    <name type="scientific">Caulobacter hibisci</name>
    <dbReference type="NCBI Taxonomy" id="2035993"/>
    <lineage>
        <taxon>Bacteria</taxon>
        <taxon>Pseudomonadati</taxon>
        <taxon>Pseudomonadota</taxon>
        <taxon>Alphaproteobacteria</taxon>
        <taxon>Caulobacterales</taxon>
        <taxon>Caulobacteraceae</taxon>
        <taxon>Caulobacter</taxon>
    </lineage>
</organism>
<evidence type="ECO:0000313" key="1">
    <source>
        <dbReference type="EMBL" id="MBI1686919.1"/>
    </source>
</evidence>
<gene>
    <name evidence="1" type="primary">hpxZ</name>
    <name evidence="1" type="ORF">I4Q42_24890</name>
</gene>
<dbReference type="Proteomes" id="UP000639859">
    <property type="component" value="Unassembled WGS sequence"/>
</dbReference>
<dbReference type="Pfam" id="PF11533">
    <property type="entry name" value="AtzH-like"/>
    <property type="match status" value="1"/>
</dbReference>
<dbReference type="NCBIfam" id="NF033625">
    <property type="entry name" value="HpxZ"/>
    <property type="match status" value="1"/>
</dbReference>
<dbReference type="EMBL" id="JADWOX010000031">
    <property type="protein sequence ID" value="MBI1686919.1"/>
    <property type="molecule type" value="Genomic_DNA"/>
</dbReference>
<accession>A0ABS0T4Y6</accession>
<keyword evidence="2" id="KW-1185">Reference proteome</keyword>
<dbReference type="RefSeq" id="WP_198578803.1">
    <property type="nucleotide sequence ID" value="NZ_JADWOX010000031.1"/>
</dbReference>
<name>A0ABS0T4Y6_9CAUL</name>
<proteinExistence type="predicted"/>
<protein>
    <submittedName>
        <fullName evidence="1">Oxalurate catabolism protein HpxZ</fullName>
    </submittedName>
</protein>
<dbReference type="InterPro" id="IPR032710">
    <property type="entry name" value="NTF2-like_dom_sf"/>
</dbReference>
<comment type="caution">
    <text evidence="1">The sequence shown here is derived from an EMBL/GenBank/DDBJ whole genome shotgun (WGS) entry which is preliminary data.</text>
</comment>
<dbReference type="Gene3D" id="3.10.450.50">
    <property type="match status" value="1"/>
</dbReference>
<dbReference type="InterPro" id="IPR024507">
    <property type="entry name" value="AtzH-like"/>
</dbReference>
<dbReference type="SUPFAM" id="SSF54427">
    <property type="entry name" value="NTF2-like"/>
    <property type="match status" value="1"/>
</dbReference>
<reference evidence="1 2" key="1">
    <citation type="submission" date="2020-11" db="EMBL/GenBank/DDBJ databases">
        <title>genome sequence of strain KACC 18849.</title>
        <authorList>
            <person name="Gao J."/>
            <person name="Zhang X."/>
        </authorList>
    </citation>
    <scope>NUCLEOTIDE SEQUENCE [LARGE SCALE GENOMIC DNA]</scope>
    <source>
        <strain evidence="1 2">KACC 18849</strain>
    </source>
</reference>
<evidence type="ECO:0000313" key="2">
    <source>
        <dbReference type="Proteomes" id="UP000639859"/>
    </source>
</evidence>
<sequence>MTVINAPDVLAEVAAAVDAYELALMTNDVEALDGFFRDAPETVRYGVAENLYGFAEIAAFRIGRSGGSPLRDRLRTEITTFGRDFAIANVEFLRTGAKQSGRQSQTWLRTEGGWKIVSAHVSLLQAGADQRLAP</sequence>